<dbReference type="SUPFAM" id="SSF55729">
    <property type="entry name" value="Acyl-CoA N-acyltransferases (Nat)"/>
    <property type="match status" value="1"/>
</dbReference>
<dbReference type="PANTHER" id="PTHR43415">
    <property type="entry name" value="SPERMIDINE N(1)-ACETYLTRANSFERASE"/>
    <property type="match status" value="1"/>
</dbReference>
<dbReference type="InterPro" id="IPR000182">
    <property type="entry name" value="GNAT_dom"/>
</dbReference>
<protein>
    <recommendedName>
        <fullName evidence="1">N-acetyltransferase domain-containing protein</fullName>
    </recommendedName>
</protein>
<sequence>MLETDRLRLRAMRKTDFDSLFALQNDFRVQPMLTLDHVVPSGPKYEEELMKMSSELFYAVIEIKKTGEFIGFTILFSFQSKNRDAKLGLALVPGVWERGYGTEVVKFMVDYGFRELGLHRVTLNVFGSNTRAIGLYQKIGFVQEGVQRKANWIGGKWEDVIWMGILEEDWRASIKETNSGP</sequence>
<dbReference type="Gene3D" id="3.40.630.30">
    <property type="match status" value="1"/>
</dbReference>
<keyword evidence="3" id="KW-1185">Reference proteome</keyword>
<dbReference type="Pfam" id="PF13302">
    <property type="entry name" value="Acetyltransf_3"/>
    <property type="match status" value="1"/>
</dbReference>
<comment type="caution">
    <text evidence="2">The sequence shown here is derived from an EMBL/GenBank/DDBJ whole genome shotgun (WGS) entry which is preliminary data.</text>
</comment>
<dbReference type="PROSITE" id="PS51186">
    <property type="entry name" value="GNAT"/>
    <property type="match status" value="1"/>
</dbReference>
<gene>
    <name evidence="2" type="ORF">D9757_000990</name>
</gene>
<dbReference type="Proteomes" id="UP000518752">
    <property type="component" value="Unassembled WGS sequence"/>
</dbReference>
<proteinExistence type="predicted"/>
<evidence type="ECO:0000259" key="1">
    <source>
        <dbReference type="PROSITE" id="PS51186"/>
    </source>
</evidence>
<evidence type="ECO:0000313" key="3">
    <source>
        <dbReference type="Proteomes" id="UP000518752"/>
    </source>
</evidence>
<dbReference type="AlphaFoldDB" id="A0A8H5I0C0"/>
<dbReference type="EMBL" id="JAACJN010000004">
    <property type="protein sequence ID" value="KAF5392832.1"/>
    <property type="molecule type" value="Genomic_DNA"/>
</dbReference>
<organism evidence="2 3">
    <name type="scientific">Collybiopsis confluens</name>
    <dbReference type="NCBI Taxonomy" id="2823264"/>
    <lineage>
        <taxon>Eukaryota</taxon>
        <taxon>Fungi</taxon>
        <taxon>Dikarya</taxon>
        <taxon>Basidiomycota</taxon>
        <taxon>Agaricomycotina</taxon>
        <taxon>Agaricomycetes</taxon>
        <taxon>Agaricomycetidae</taxon>
        <taxon>Agaricales</taxon>
        <taxon>Marasmiineae</taxon>
        <taxon>Omphalotaceae</taxon>
        <taxon>Collybiopsis</taxon>
    </lineage>
</organism>
<dbReference type="OrthoDB" id="630895at2759"/>
<evidence type="ECO:0000313" key="2">
    <source>
        <dbReference type="EMBL" id="KAF5392832.1"/>
    </source>
</evidence>
<reference evidence="2 3" key="1">
    <citation type="journal article" date="2020" name="ISME J.">
        <title>Uncovering the hidden diversity of litter-decomposition mechanisms in mushroom-forming fungi.</title>
        <authorList>
            <person name="Floudas D."/>
            <person name="Bentzer J."/>
            <person name="Ahren D."/>
            <person name="Johansson T."/>
            <person name="Persson P."/>
            <person name="Tunlid A."/>
        </authorList>
    </citation>
    <scope>NUCLEOTIDE SEQUENCE [LARGE SCALE GENOMIC DNA]</scope>
    <source>
        <strain evidence="2 3">CBS 406.79</strain>
    </source>
</reference>
<feature type="domain" description="N-acetyltransferase" evidence="1">
    <location>
        <begin position="7"/>
        <end position="168"/>
    </location>
</feature>
<name>A0A8H5I0C0_9AGAR</name>
<dbReference type="GO" id="GO:0016747">
    <property type="term" value="F:acyltransferase activity, transferring groups other than amino-acyl groups"/>
    <property type="evidence" value="ECO:0007669"/>
    <property type="project" value="InterPro"/>
</dbReference>
<dbReference type="InterPro" id="IPR016181">
    <property type="entry name" value="Acyl_CoA_acyltransferase"/>
</dbReference>
<dbReference type="PANTHER" id="PTHR43415:SF3">
    <property type="entry name" value="GNAT-FAMILY ACETYLTRANSFERASE"/>
    <property type="match status" value="1"/>
</dbReference>
<accession>A0A8H5I0C0</accession>